<comment type="caution">
    <text evidence="1">The sequence shown here is derived from an EMBL/GenBank/DDBJ whole genome shotgun (WGS) entry which is preliminary data.</text>
</comment>
<dbReference type="AlphaFoldDB" id="A0A4Z2GW28"/>
<dbReference type="EMBL" id="SRLO01000399">
    <property type="protein sequence ID" value="TNN57659.1"/>
    <property type="molecule type" value="Genomic_DNA"/>
</dbReference>
<sequence>MTYRTLGSYLLRCGNRMHICFCLKMHHQSMSHYFIFQLQSETSTAHLKPSCYSGVLRQDLAGDSVGHLGLRRPTNDHFR</sequence>
<reference evidence="1 2" key="1">
    <citation type="submission" date="2019-03" db="EMBL/GenBank/DDBJ databases">
        <title>First draft genome of Liparis tanakae, snailfish: a comprehensive survey of snailfish specific genes.</title>
        <authorList>
            <person name="Kim W."/>
            <person name="Song I."/>
            <person name="Jeong J.-H."/>
            <person name="Kim D."/>
            <person name="Kim S."/>
            <person name="Ryu S."/>
            <person name="Song J.Y."/>
            <person name="Lee S.K."/>
        </authorList>
    </citation>
    <scope>NUCLEOTIDE SEQUENCE [LARGE SCALE GENOMIC DNA]</scope>
    <source>
        <tissue evidence="1">Muscle</tissue>
    </source>
</reference>
<proteinExistence type="predicted"/>
<accession>A0A4Z2GW28</accession>
<evidence type="ECO:0000313" key="2">
    <source>
        <dbReference type="Proteomes" id="UP000314294"/>
    </source>
</evidence>
<gene>
    <name evidence="1" type="ORF">EYF80_032121</name>
</gene>
<organism evidence="1 2">
    <name type="scientific">Liparis tanakae</name>
    <name type="common">Tanaka's snailfish</name>
    <dbReference type="NCBI Taxonomy" id="230148"/>
    <lineage>
        <taxon>Eukaryota</taxon>
        <taxon>Metazoa</taxon>
        <taxon>Chordata</taxon>
        <taxon>Craniata</taxon>
        <taxon>Vertebrata</taxon>
        <taxon>Euteleostomi</taxon>
        <taxon>Actinopterygii</taxon>
        <taxon>Neopterygii</taxon>
        <taxon>Teleostei</taxon>
        <taxon>Neoteleostei</taxon>
        <taxon>Acanthomorphata</taxon>
        <taxon>Eupercaria</taxon>
        <taxon>Perciformes</taxon>
        <taxon>Cottioidei</taxon>
        <taxon>Cottales</taxon>
        <taxon>Liparidae</taxon>
        <taxon>Liparis</taxon>
    </lineage>
</organism>
<protein>
    <submittedName>
        <fullName evidence="1">Uncharacterized protein</fullName>
    </submittedName>
</protein>
<evidence type="ECO:0000313" key="1">
    <source>
        <dbReference type="EMBL" id="TNN57659.1"/>
    </source>
</evidence>
<name>A0A4Z2GW28_9TELE</name>
<dbReference type="Proteomes" id="UP000314294">
    <property type="component" value="Unassembled WGS sequence"/>
</dbReference>
<keyword evidence="2" id="KW-1185">Reference proteome</keyword>